<dbReference type="FunFam" id="2.60.40.10:FF:000064">
    <property type="entry name" value="Contactin 1"/>
    <property type="match status" value="1"/>
</dbReference>
<keyword evidence="11" id="KW-0449">Lipoprotein</keyword>
<dbReference type="GO" id="GO:0002023">
    <property type="term" value="P:reduction of food intake in response to dietary excess"/>
    <property type="evidence" value="ECO:0007669"/>
    <property type="project" value="Ensembl"/>
</dbReference>
<dbReference type="FunFam" id="2.60.40.10:FF:000600">
    <property type="entry name" value="Contactin 2"/>
    <property type="match status" value="1"/>
</dbReference>
<dbReference type="InterPro" id="IPR013098">
    <property type="entry name" value="Ig_I-set"/>
</dbReference>
<feature type="signal peptide" evidence="16">
    <location>
        <begin position="1"/>
        <end position="26"/>
    </location>
</feature>
<dbReference type="Ensembl" id="ENSSCAT00000011535.1">
    <property type="protein sequence ID" value="ENSSCAP00000010203.1"/>
    <property type="gene ID" value="ENSSCAG00000007643.1"/>
</dbReference>
<dbReference type="FunFam" id="2.60.40.10:FF:000035">
    <property type="entry name" value="Contactin 1"/>
    <property type="match status" value="1"/>
</dbReference>
<name>A0A8C9MWX9_SERCA</name>
<evidence type="ECO:0000256" key="12">
    <source>
        <dbReference type="ARBA" id="ARBA00023319"/>
    </source>
</evidence>
<dbReference type="InterPro" id="IPR007110">
    <property type="entry name" value="Ig-like_dom"/>
</dbReference>
<dbReference type="InterPro" id="IPR003599">
    <property type="entry name" value="Ig_sub"/>
</dbReference>
<reference evidence="19" key="2">
    <citation type="submission" date="2025-09" db="UniProtKB">
        <authorList>
            <consortium name="Ensembl"/>
        </authorList>
    </citation>
    <scope>IDENTIFICATION</scope>
</reference>
<dbReference type="InterPro" id="IPR047102">
    <property type="entry name" value="Contactin-1_2_Ig1"/>
</dbReference>
<dbReference type="PROSITE" id="PS50835">
    <property type="entry name" value="IG_LIKE"/>
    <property type="match status" value="6"/>
</dbReference>
<feature type="region of interest" description="Disordered" evidence="15">
    <location>
        <begin position="888"/>
        <end position="912"/>
    </location>
</feature>
<dbReference type="GO" id="GO:0048168">
    <property type="term" value="P:regulation of neuronal synaptic plasticity"/>
    <property type="evidence" value="ECO:0007669"/>
    <property type="project" value="Ensembl"/>
</dbReference>
<evidence type="ECO:0000256" key="2">
    <source>
        <dbReference type="ARBA" id="ARBA00009812"/>
    </source>
</evidence>
<dbReference type="InterPro" id="IPR013783">
    <property type="entry name" value="Ig-like_fold"/>
</dbReference>
<comment type="subcellular location">
    <subcellularLocation>
        <location evidence="1">Cell membrane</location>
        <topology evidence="1">Lipid-anchor</topology>
        <topology evidence="1">GPI-anchor</topology>
    </subcellularLocation>
</comment>
<evidence type="ECO:0000313" key="20">
    <source>
        <dbReference type="Proteomes" id="UP000694409"/>
    </source>
</evidence>
<dbReference type="FunFam" id="2.60.40.10:FF:000047">
    <property type="entry name" value="Contactin 1"/>
    <property type="match status" value="1"/>
</dbReference>
<dbReference type="GO" id="GO:0031623">
    <property type="term" value="P:receptor internalization"/>
    <property type="evidence" value="ECO:0007669"/>
    <property type="project" value="Ensembl"/>
</dbReference>
<keyword evidence="9" id="KW-1015">Disulfide bond</keyword>
<dbReference type="CDD" id="cd05850">
    <property type="entry name" value="IgI_1_Contactin-2"/>
    <property type="match status" value="1"/>
</dbReference>
<dbReference type="CDD" id="cd00063">
    <property type="entry name" value="FN3"/>
    <property type="match status" value="3"/>
</dbReference>
<dbReference type="Pfam" id="PF13927">
    <property type="entry name" value="Ig_3"/>
    <property type="match status" value="2"/>
</dbReference>
<accession>A0A8C9MWX9</accession>
<evidence type="ECO:0000256" key="4">
    <source>
        <dbReference type="ARBA" id="ARBA00022622"/>
    </source>
</evidence>
<dbReference type="CDD" id="cd05728">
    <property type="entry name" value="Ig4_Contactin-2-like"/>
    <property type="match status" value="1"/>
</dbReference>
<evidence type="ECO:0000256" key="11">
    <source>
        <dbReference type="ARBA" id="ARBA00023288"/>
    </source>
</evidence>
<dbReference type="GO" id="GO:0044224">
    <property type="term" value="C:juxtaparanode region of axon"/>
    <property type="evidence" value="ECO:0007669"/>
    <property type="project" value="Ensembl"/>
</dbReference>
<dbReference type="GO" id="GO:0060168">
    <property type="term" value="P:positive regulation of adenosine receptor signaling pathway"/>
    <property type="evidence" value="ECO:0007669"/>
    <property type="project" value="Ensembl"/>
</dbReference>
<dbReference type="SMART" id="SM00060">
    <property type="entry name" value="FN3"/>
    <property type="match status" value="4"/>
</dbReference>
<keyword evidence="20" id="KW-1185">Reference proteome</keyword>
<dbReference type="GO" id="GO:0098552">
    <property type="term" value="C:side of membrane"/>
    <property type="evidence" value="ECO:0007669"/>
    <property type="project" value="UniProtKB-KW"/>
</dbReference>
<evidence type="ECO:0000256" key="3">
    <source>
        <dbReference type="ARBA" id="ARBA00022475"/>
    </source>
</evidence>
<feature type="domain" description="Ig-like" evidence="17">
    <location>
        <begin position="237"/>
        <end position="320"/>
    </location>
</feature>
<dbReference type="GO" id="GO:0010954">
    <property type="term" value="P:positive regulation of protein processing"/>
    <property type="evidence" value="ECO:0007669"/>
    <property type="project" value="Ensembl"/>
</dbReference>
<dbReference type="FunFam" id="2.60.40.10:FF:000005">
    <property type="entry name" value="Neuronal cell adhesion molecule"/>
    <property type="match status" value="1"/>
</dbReference>
<keyword evidence="12" id="KW-0393">Immunoglobulin domain</keyword>
<dbReference type="SMART" id="SM00408">
    <property type="entry name" value="IGc2"/>
    <property type="match status" value="4"/>
</dbReference>
<dbReference type="FunFam" id="2.60.40.10:FF:000028">
    <property type="entry name" value="Neuronal cell adhesion molecule"/>
    <property type="match status" value="1"/>
</dbReference>
<dbReference type="GO" id="GO:0007612">
    <property type="term" value="P:learning"/>
    <property type="evidence" value="ECO:0007669"/>
    <property type="project" value="Ensembl"/>
</dbReference>
<gene>
    <name evidence="19" type="primary">CNTN2</name>
</gene>
<keyword evidence="3" id="KW-1003">Cell membrane</keyword>
<keyword evidence="8" id="KW-0472">Membrane</keyword>
<dbReference type="InterPro" id="IPR003598">
    <property type="entry name" value="Ig_sub2"/>
</dbReference>
<dbReference type="InterPro" id="IPR003961">
    <property type="entry name" value="FN3_dom"/>
</dbReference>
<evidence type="ECO:0000256" key="1">
    <source>
        <dbReference type="ARBA" id="ARBA00004609"/>
    </source>
</evidence>
<dbReference type="GO" id="GO:0045665">
    <property type="term" value="P:negative regulation of neuron differentiation"/>
    <property type="evidence" value="ECO:0007669"/>
    <property type="project" value="Ensembl"/>
</dbReference>
<protein>
    <recommendedName>
        <fullName evidence="13">Contactin-2</fullName>
    </recommendedName>
    <alternativeName>
        <fullName evidence="14">Axonin-1</fullName>
    </alternativeName>
</protein>
<dbReference type="Pfam" id="PF07679">
    <property type="entry name" value="I-set"/>
    <property type="match status" value="2"/>
</dbReference>
<evidence type="ECO:0000256" key="9">
    <source>
        <dbReference type="ARBA" id="ARBA00023157"/>
    </source>
</evidence>
<keyword evidence="10" id="KW-0325">Glycoprotein</keyword>
<dbReference type="GO" id="GO:0021853">
    <property type="term" value="P:cerebral cortex GABAergic interneuron migration"/>
    <property type="evidence" value="ECO:0007669"/>
    <property type="project" value="Ensembl"/>
</dbReference>
<feature type="domain" description="Ig-like" evidence="17">
    <location>
        <begin position="507"/>
        <end position="542"/>
    </location>
</feature>
<comment type="similarity">
    <text evidence="2">Belongs to the immunoglobulin superfamily. Contactin family.</text>
</comment>
<dbReference type="GO" id="GO:0043194">
    <property type="term" value="C:axon initial segment"/>
    <property type="evidence" value="ECO:0007669"/>
    <property type="project" value="Ensembl"/>
</dbReference>
<evidence type="ECO:0000256" key="14">
    <source>
        <dbReference type="ARBA" id="ARBA00082464"/>
    </source>
</evidence>
<dbReference type="InterPro" id="IPR036116">
    <property type="entry name" value="FN3_sf"/>
</dbReference>
<dbReference type="CDD" id="cd05727">
    <property type="entry name" value="Ig2_Contactin-2-like"/>
    <property type="match status" value="1"/>
</dbReference>
<keyword evidence="6" id="KW-0677">Repeat</keyword>
<dbReference type="FunFam" id="2.60.40.10:FF:000044">
    <property type="entry name" value="Contactin 1"/>
    <property type="match status" value="1"/>
</dbReference>
<dbReference type="GeneTree" id="ENSGT00940000159193"/>
<evidence type="ECO:0000256" key="15">
    <source>
        <dbReference type="SAM" id="MobiDB-lite"/>
    </source>
</evidence>
<dbReference type="GO" id="GO:0007413">
    <property type="term" value="P:axonal fasciculation"/>
    <property type="evidence" value="ECO:0007669"/>
    <property type="project" value="Ensembl"/>
</dbReference>
<feature type="domain" description="Ig-like" evidence="17">
    <location>
        <begin position="325"/>
        <end position="409"/>
    </location>
</feature>
<dbReference type="GO" id="GO:0022010">
    <property type="term" value="P:central nervous system myelination"/>
    <property type="evidence" value="ECO:0007669"/>
    <property type="project" value="Ensembl"/>
</dbReference>
<evidence type="ECO:0000313" key="19">
    <source>
        <dbReference type="Ensembl" id="ENSSCAP00000010203.1"/>
    </source>
</evidence>
<proteinExistence type="inferred from homology"/>
<dbReference type="PANTHER" id="PTHR44170">
    <property type="entry name" value="PROTEIN SIDEKICK"/>
    <property type="match status" value="1"/>
</dbReference>
<dbReference type="CDD" id="cd04969">
    <property type="entry name" value="Ig5_Contactin"/>
    <property type="match status" value="1"/>
</dbReference>
<dbReference type="GO" id="GO:0071206">
    <property type="term" value="P:establishment of protein localization to juxtaparanode region of axon"/>
    <property type="evidence" value="ECO:0007669"/>
    <property type="project" value="Ensembl"/>
</dbReference>
<dbReference type="GO" id="GO:0043209">
    <property type="term" value="C:myelin sheath"/>
    <property type="evidence" value="ECO:0007669"/>
    <property type="project" value="Ensembl"/>
</dbReference>
<feature type="compositionally biased region" description="Polar residues" evidence="15">
    <location>
        <begin position="1023"/>
        <end position="1032"/>
    </location>
</feature>
<dbReference type="SUPFAM" id="SSF48726">
    <property type="entry name" value="Immunoglobulin"/>
    <property type="match status" value="6"/>
</dbReference>
<evidence type="ECO:0000256" key="16">
    <source>
        <dbReference type="SAM" id="SignalP"/>
    </source>
</evidence>
<dbReference type="PROSITE" id="PS50853">
    <property type="entry name" value="FN3"/>
    <property type="match status" value="4"/>
</dbReference>
<dbReference type="GO" id="GO:0033268">
    <property type="term" value="C:node of Ranvier"/>
    <property type="evidence" value="ECO:0007669"/>
    <property type="project" value="Ensembl"/>
</dbReference>
<dbReference type="Gene3D" id="2.60.40.10">
    <property type="entry name" value="Immunoglobulins"/>
    <property type="match status" value="10"/>
</dbReference>
<evidence type="ECO:0000256" key="13">
    <source>
        <dbReference type="ARBA" id="ARBA00072737"/>
    </source>
</evidence>
<sequence length="1123" mass="123161">MGCRSHLAPSLLLAQIFPSPAVWCQAQGGMRSYGPVFEEQPSHTLFPEGSAEEKVTLACRARANPPATYRWKMNGTELKLEPDSRYRLVAGDLVISNPVKAKDSGSYQCVASNSRGTVVSREASLRFGFLQEFSAEERDPVKITEGWGVMFTCSPPPHYPGLSYRWLLNEFPNFIPADGRRFISQTTGNLYIAKTEASDLGNYSCFATSHMDFITKSVFSKFSRLSLAAEDARQFPPSIKARFPADTYALTGQVVTLECFAFGNPVPRIKWRKLDGPQSSKWIGSEPLLQIQHAGFEDEGTYECEAENAKGRDTHQGRIIIHAQPDWLDVISDTEADIGSDLRWSCVASGKPRPTVRWLRDGQPLTSQNRIEVSGGELRFSKLVLEDSGMYQCVAENKHGTVYASAELTVQALAPDFRLNPVKRLIPAARSGKVIIPCQPRAAPKATVLWTKGTELLVNSSRVTITADGTLILQNISKSDEGKYTCFAENFMGKANSTGILSVRDATKITLAPSSADINVGENLTLQCHASHDPTMDLTFTWALDDFPIDFDKSEGHYRRASAVSPEGIPDHPKGTCTTHRVINLHSFRVSDTFPIPPGPPGPPGGVVVRDIGDTSVQLSWSRGFDNHSPIARYLIEARTLLSSQWKQMRTNPVNIEGNAETAQVVNLIPWMDYEFRVLASNILGIGEPSLPSSKIRTKEAAPTVAPSGLGGGGGAPNELIITWTPTLRDYQNGDGFGYIVSFRRKGSQAWLRARVPHAESLHFVYRNESIAPYTPFEVKIKAYNRKGEGPESLTAIVYSAEEEPKAAPYRVIAKSVLSSEMDVSWEPVEQGEMTGVLLGYEIRYWKDGDKEEAADRVRTAGLVTSAHVTGLNPNTDYHVSVRAYNRAGTGPPSPATNVTTTRPPPKRPPGNISWTFSGSTVSIKWDPVVAKADESAVTGYKMLYRQDSHSAPTLYLASKSQIDIPIPEDFTHAFVQIRVTGPGGDGTPAEVHILRNSGTCAPLATPTPLTTPLQLTTPFNGPRSSQDTSCPSLPFPAGRTQPRPSHPDHSTIPINCGLNSHSPFQGQGRTFPPQGFRFRLWSWSFLELFFPGISLWFPGAVHSEEFPTLLLLPTPLPKLSPA</sequence>
<dbReference type="GO" id="GO:0016485">
    <property type="term" value="P:protein processing"/>
    <property type="evidence" value="ECO:0007669"/>
    <property type="project" value="Ensembl"/>
</dbReference>
<feature type="region of interest" description="Disordered" evidence="15">
    <location>
        <begin position="1017"/>
        <end position="1052"/>
    </location>
</feature>
<dbReference type="GO" id="GO:0045163">
    <property type="term" value="P:clustering of voltage-gated potassium channels"/>
    <property type="evidence" value="ECO:0007669"/>
    <property type="project" value="Ensembl"/>
</dbReference>
<dbReference type="GO" id="GO:0098632">
    <property type="term" value="F:cell-cell adhesion mediator activity"/>
    <property type="evidence" value="ECO:0007669"/>
    <property type="project" value="TreeGrafter"/>
</dbReference>
<dbReference type="GO" id="GO:0071205">
    <property type="term" value="P:protein localization to juxtaparanode region of axon"/>
    <property type="evidence" value="ECO:0007669"/>
    <property type="project" value="Ensembl"/>
</dbReference>
<dbReference type="AlphaFoldDB" id="A0A8C9MWX9"/>
<keyword evidence="5 16" id="KW-0732">Signal</keyword>
<dbReference type="GO" id="GO:0031133">
    <property type="term" value="P:regulation of axon diameter"/>
    <property type="evidence" value="ECO:0007669"/>
    <property type="project" value="Ensembl"/>
</dbReference>
<dbReference type="FunFam" id="2.60.40.10:FF:000004">
    <property type="entry name" value="DCC isoform 1"/>
    <property type="match status" value="1"/>
</dbReference>
<evidence type="ECO:0000259" key="17">
    <source>
        <dbReference type="PROSITE" id="PS50835"/>
    </source>
</evidence>
<feature type="chain" id="PRO_5034701003" description="Contactin-2" evidence="16">
    <location>
        <begin position="27"/>
        <end position="1123"/>
    </location>
</feature>
<dbReference type="GO" id="GO:0022604">
    <property type="term" value="P:regulation of cell morphogenesis"/>
    <property type="evidence" value="ECO:0007669"/>
    <property type="project" value="Ensembl"/>
</dbReference>
<dbReference type="GO" id="GO:0030246">
    <property type="term" value="F:carbohydrate binding"/>
    <property type="evidence" value="ECO:0007669"/>
    <property type="project" value="Ensembl"/>
</dbReference>
<dbReference type="GO" id="GO:0051649">
    <property type="term" value="P:establishment of localization in cell"/>
    <property type="evidence" value="ECO:0007669"/>
    <property type="project" value="Ensembl"/>
</dbReference>
<dbReference type="GO" id="GO:0045444">
    <property type="term" value="P:fat cell differentiation"/>
    <property type="evidence" value="ECO:0007669"/>
    <property type="project" value="Ensembl"/>
</dbReference>
<dbReference type="PANTHER" id="PTHR44170:SF28">
    <property type="entry name" value="CONTACTIN-2"/>
    <property type="match status" value="1"/>
</dbReference>
<reference evidence="19" key="1">
    <citation type="submission" date="2025-08" db="UniProtKB">
        <authorList>
            <consortium name="Ensembl"/>
        </authorList>
    </citation>
    <scope>IDENTIFICATION</scope>
</reference>
<evidence type="ECO:0000259" key="18">
    <source>
        <dbReference type="PROSITE" id="PS50853"/>
    </source>
</evidence>
<feature type="domain" description="Fibronectin type-III" evidence="18">
    <location>
        <begin position="909"/>
        <end position="1003"/>
    </location>
</feature>
<feature type="domain" description="Ig-like" evidence="17">
    <location>
        <begin position="131"/>
        <end position="226"/>
    </location>
</feature>
<dbReference type="GO" id="GO:0001973">
    <property type="term" value="P:G protein-coupled adenosine receptor signaling pathway"/>
    <property type="evidence" value="ECO:0007669"/>
    <property type="project" value="Ensembl"/>
</dbReference>
<feature type="domain" description="Ig-like" evidence="17">
    <location>
        <begin position="35"/>
        <end position="126"/>
    </location>
</feature>
<dbReference type="FunFam" id="2.60.40.10:FF:000054">
    <property type="entry name" value="Contactin 1"/>
    <property type="match status" value="1"/>
</dbReference>
<feature type="domain" description="Fibronectin type-III" evidence="18">
    <location>
        <begin position="706"/>
        <end position="803"/>
    </location>
</feature>
<evidence type="ECO:0000256" key="8">
    <source>
        <dbReference type="ARBA" id="ARBA00023136"/>
    </source>
</evidence>
<dbReference type="GO" id="GO:0000226">
    <property type="term" value="P:microtubule cytoskeleton organization"/>
    <property type="evidence" value="ECO:0007669"/>
    <property type="project" value="Ensembl"/>
</dbReference>
<dbReference type="GO" id="GO:0048710">
    <property type="term" value="P:regulation of astrocyte differentiation"/>
    <property type="evidence" value="ECO:0007669"/>
    <property type="project" value="Ensembl"/>
</dbReference>
<dbReference type="InterPro" id="IPR036179">
    <property type="entry name" value="Ig-like_dom_sf"/>
</dbReference>
<feature type="domain" description="Fibronectin type-III" evidence="18">
    <location>
        <begin position="808"/>
        <end position="905"/>
    </location>
</feature>
<dbReference type="Pfam" id="PF00041">
    <property type="entry name" value="fn3"/>
    <property type="match status" value="3"/>
</dbReference>
<feature type="domain" description="Fibronectin type-III" evidence="18">
    <location>
        <begin position="603"/>
        <end position="701"/>
    </location>
</feature>
<evidence type="ECO:0000256" key="6">
    <source>
        <dbReference type="ARBA" id="ARBA00022737"/>
    </source>
</evidence>
<dbReference type="FunFam" id="2.60.40.10:FF:000052">
    <property type="entry name" value="Contactin 1"/>
    <property type="match status" value="1"/>
</dbReference>
<dbReference type="GO" id="GO:0097090">
    <property type="term" value="P:presynaptic membrane organization"/>
    <property type="evidence" value="ECO:0007669"/>
    <property type="project" value="Ensembl"/>
</dbReference>
<dbReference type="SUPFAM" id="SSF49265">
    <property type="entry name" value="Fibronectin type III"/>
    <property type="match status" value="3"/>
</dbReference>
<dbReference type="SMART" id="SM00409">
    <property type="entry name" value="IG"/>
    <property type="match status" value="6"/>
</dbReference>
<keyword evidence="7" id="KW-0130">Cell adhesion</keyword>
<dbReference type="Proteomes" id="UP000694409">
    <property type="component" value="Unassembled WGS sequence"/>
</dbReference>
<dbReference type="GO" id="GO:0045211">
    <property type="term" value="C:postsynaptic membrane"/>
    <property type="evidence" value="ECO:0007669"/>
    <property type="project" value="Ensembl"/>
</dbReference>
<feature type="domain" description="Ig-like" evidence="17">
    <location>
        <begin position="415"/>
        <end position="502"/>
    </location>
</feature>
<dbReference type="GO" id="GO:0043025">
    <property type="term" value="C:neuronal cell body"/>
    <property type="evidence" value="ECO:0007669"/>
    <property type="project" value="Ensembl"/>
</dbReference>
<dbReference type="GO" id="GO:0009986">
    <property type="term" value="C:cell surface"/>
    <property type="evidence" value="ECO:0007669"/>
    <property type="project" value="Ensembl"/>
</dbReference>
<organism evidence="19 20">
    <name type="scientific">Serinus canaria</name>
    <name type="common">Island canary</name>
    <name type="synonym">Fringilla canaria</name>
    <dbReference type="NCBI Taxonomy" id="9135"/>
    <lineage>
        <taxon>Eukaryota</taxon>
        <taxon>Metazoa</taxon>
        <taxon>Chordata</taxon>
        <taxon>Craniata</taxon>
        <taxon>Vertebrata</taxon>
        <taxon>Euteleostomi</taxon>
        <taxon>Archelosauria</taxon>
        <taxon>Archosauria</taxon>
        <taxon>Dinosauria</taxon>
        <taxon>Saurischia</taxon>
        <taxon>Theropoda</taxon>
        <taxon>Coelurosauria</taxon>
        <taxon>Aves</taxon>
        <taxon>Neognathae</taxon>
        <taxon>Neoaves</taxon>
        <taxon>Telluraves</taxon>
        <taxon>Australaves</taxon>
        <taxon>Passeriformes</taxon>
        <taxon>Passeroidea</taxon>
        <taxon>Fringillidae</taxon>
        <taxon>Carduelinae</taxon>
        <taxon>Serinus</taxon>
    </lineage>
</organism>
<evidence type="ECO:0000256" key="7">
    <source>
        <dbReference type="ARBA" id="ARBA00022889"/>
    </source>
</evidence>
<evidence type="ECO:0000256" key="5">
    <source>
        <dbReference type="ARBA" id="ARBA00022729"/>
    </source>
</evidence>
<dbReference type="GO" id="GO:0007411">
    <property type="term" value="P:axon guidance"/>
    <property type="evidence" value="ECO:0007669"/>
    <property type="project" value="Ensembl"/>
</dbReference>
<dbReference type="GO" id="GO:0007628">
    <property type="term" value="P:adult walking behavior"/>
    <property type="evidence" value="ECO:0007669"/>
    <property type="project" value="Ensembl"/>
</dbReference>
<evidence type="ECO:0000256" key="10">
    <source>
        <dbReference type="ARBA" id="ARBA00023180"/>
    </source>
</evidence>
<keyword evidence="4" id="KW-0336">GPI-anchor</keyword>